<protein>
    <recommendedName>
        <fullName evidence="16">CRISPR-associated protein Cas3</fullName>
    </recommendedName>
</protein>
<keyword evidence="8" id="KW-0067">ATP-binding</keyword>
<keyword evidence="5" id="KW-0547">Nucleotide-binding</keyword>
<dbReference type="GO" id="GO:0003724">
    <property type="term" value="F:RNA helicase activity"/>
    <property type="evidence" value="ECO:0007669"/>
    <property type="project" value="TreeGrafter"/>
</dbReference>
<evidence type="ECO:0000256" key="3">
    <source>
        <dbReference type="ARBA" id="ARBA00022722"/>
    </source>
</evidence>
<reference evidence="14 15" key="1">
    <citation type="journal article" date="2013" name="Genome Biol. Evol.">
        <title>Genomes of Stigonematalean cyanobacteria (subsection V) and the evolution of oxygenic photosynthesis from prokaryotes to plastids.</title>
        <authorList>
            <person name="Dagan T."/>
            <person name="Roettger M."/>
            <person name="Stucken K."/>
            <person name="Landan G."/>
            <person name="Koch R."/>
            <person name="Major P."/>
            <person name="Gould S.B."/>
            <person name="Goremykin V.V."/>
            <person name="Rippka R."/>
            <person name="Tandeau de Marsac N."/>
            <person name="Gugger M."/>
            <person name="Lockhart P.J."/>
            <person name="Allen J.F."/>
            <person name="Brune I."/>
            <person name="Maus I."/>
            <person name="Puhler A."/>
            <person name="Martin W.F."/>
        </authorList>
    </citation>
    <scope>NUCLEOTIDE SEQUENCE [LARGE SCALE GENOMIC DNA]</scope>
    <source>
        <strain evidence="14 15">PCC 7110</strain>
    </source>
</reference>
<dbReference type="PANTHER" id="PTHR47959">
    <property type="entry name" value="ATP-DEPENDENT RNA HELICASE RHLE-RELATED"/>
    <property type="match status" value="1"/>
</dbReference>
<comment type="similarity">
    <text evidence="10">Belongs to the DEAD box helicase family.</text>
</comment>
<comment type="caution">
    <text evidence="14">The sequence shown here is derived from an EMBL/GenBank/DDBJ whole genome shotgun (WGS) entry which is preliminary data.</text>
</comment>
<sequence>MVEFRDWFEQTSGKPPFPYQEHFATQSELPILLDVITGAGKTATVVLGWLWRRRFYPDQRIRDRTPRRLVYCLPMRTLVEQTYAEIEKWLKKAGLEGDAELHLLMGGAISKRWDIHPEKDCILVGTQDQLLSRALNRGYAMSRYRWPVQFALVNNDCLWVMDEVQLMGAGVRTTAQLQGFREKFGTYGLVASLWMSATLDSELLKTVDYQPDLNRIHRLSEEDESHPVLQKRLQAKKRLVRAETVIQGKEEDTKALASEVAKLHIPGTLTILICNRVTRAQAVYQELSHLTSDSLLLLHSRFRPCERQELNQKLYKFRVGIIVATQAIEAGIDISAKTLISELTSWFSFVQRVGRCNRYGEYSDGATVYWVDIDTHKKQLAAPYQVEFLEEARKLLSQIEEGIKDVGPLALGSVKPELKSVEGLIPRKNDLLQLFDTSTDLAGHDIDISPFIRSSNELDVAIAWRDWEEGKPKDSVSGALRQEELCRVSLRQAQAFLDRLIKNKSSAWVWDGSEGDWVKASRLYPGIAILVKRKDGGYSTTLGFTGNPTDEPNAVNAPVIKPEKDDSDWLTEIKIYITLSQHSHDVELRTEELCLKLNDSSLPVPLLKRSGRWHDLGKAHEVFQALLTDNRLDKQTGGPWAKSDKMNRGVSKRPGFRHELVSALVALQQNEPDLLAYLVAAHHGRIRMTIQPVPYEKQPDEPNRKFARGVWEGDTIPAVDLGGGLEIPEQILSLDCMTIGDVEGSSSWTARAIALLNEYGPFKLAFLETIIRVADWRASETYRNDILGETDA</sequence>
<dbReference type="SMART" id="SM00487">
    <property type="entry name" value="DEXDc"/>
    <property type="match status" value="1"/>
</dbReference>
<keyword evidence="6" id="KW-0378">Hydrolase</keyword>
<gene>
    <name evidence="14" type="ORF">WA1_35965</name>
</gene>
<dbReference type="OrthoDB" id="9810236at2"/>
<dbReference type="InterPro" id="IPR027417">
    <property type="entry name" value="P-loop_NTPase"/>
</dbReference>
<dbReference type="GO" id="GO:0016787">
    <property type="term" value="F:hydrolase activity"/>
    <property type="evidence" value="ECO:0007669"/>
    <property type="project" value="UniProtKB-KW"/>
</dbReference>
<dbReference type="PANTHER" id="PTHR47959:SF16">
    <property type="entry name" value="CRISPR-ASSOCIATED NUCLEASE_HELICASE CAS3-RELATED"/>
    <property type="match status" value="1"/>
</dbReference>
<dbReference type="EMBL" id="ANNX02000040">
    <property type="protein sequence ID" value="KYC38584.1"/>
    <property type="molecule type" value="Genomic_DNA"/>
</dbReference>
<dbReference type="GO" id="GO:0051607">
    <property type="term" value="P:defense response to virus"/>
    <property type="evidence" value="ECO:0007669"/>
    <property type="project" value="UniProtKB-KW"/>
</dbReference>
<keyword evidence="7" id="KW-0347">Helicase</keyword>
<keyword evidence="9" id="KW-0051">Antiviral defense</keyword>
<dbReference type="SMART" id="SM00490">
    <property type="entry name" value="HELICc"/>
    <property type="match status" value="1"/>
</dbReference>
<evidence type="ECO:0000256" key="5">
    <source>
        <dbReference type="ARBA" id="ARBA00022741"/>
    </source>
</evidence>
<feature type="domain" description="Helicase C-terminal" evidence="12">
    <location>
        <begin position="255"/>
        <end position="407"/>
    </location>
</feature>
<dbReference type="Pfam" id="PF18019">
    <property type="entry name" value="Cas3_HD"/>
    <property type="match status" value="1"/>
</dbReference>
<evidence type="ECO:0000256" key="7">
    <source>
        <dbReference type="ARBA" id="ARBA00022806"/>
    </source>
</evidence>
<comment type="similarity">
    <text evidence="2">In the central section; belongs to the CRISPR-associated helicase Cas3 family.</text>
</comment>
<evidence type="ECO:0000256" key="8">
    <source>
        <dbReference type="ARBA" id="ARBA00022840"/>
    </source>
</evidence>
<name>A0A139X1N1_9CYAN</name>
<feature type="domain" description="HD Cas3-type" evidence="13">
    <location>
        <begin position="572"/>
        <end position="777"/>
    </location>
</feature>
<dbReference type="STRING" id="128403.WA1_35965"/>
<dbReference type="Pfam" id="PF22590">
    <property type="entry name" value="Cas3-like_C_2"/>
    <property type="match status" value="1"/>
</dbReference>
<dbReference type="Pfam" id="PF00270">
    <property type="entry name" value="DEAD"/>
    <property type="match status" value="1"/>
</dbReference>
<dbReference type="SUPFAM" id="SSF52540">
    <property type="entry name" value="P-loop containing nucleoside triphosphate hydrolases"/>
    <property type="match status" value="1"/>
</dbReference>
<dbReference type="NCBIfam" id="TIGR01596">
    <property type="entry name" value="cas3_HD"/>
    <property type="match status" value="1"/>
</dbReference>
<dbReference type="InterPro" id="IPR050079">
    <property type="entry name" value="DEAD_box_RNA_helicase"/>
</dbReference>
<evidence type="ECO:0000313" key="14">
    <source>
        <dbReference type="EMBL" id="KYC38584.1"/>
    </source>
</evidence>
<dbReference type="InterPro" id="IPR014001">
    <property type="entry name" value="Helicase_ATP-bd"/>
</dbReference>
<evidence type="ECO:0000256" key="9">
    <source>
        <dbReference type="ARBA" id="ARBA00023118"/>
    </source>
</evidence>
<dbReference type="GO" id="GO:0004518">
    <property type="term" value="F:nuclease activity"/>
    <property type="evidence" value="ECO:0007669"/>
    <property type="project" value="UniProtKB-KW"/>
</dbReference>
<dbReference type="Gene3D" id="3.40.50.300">
    <property type="entry name" value="P-loop containing nucleotide triphosphate hydrolases"/>
    <property type="match status" value="2"/>
</dbReference>
<evidence type="ECO:0000259" key="11">
    <source>
        <dbReference type="PROSITE" id="PS51192"/>
    </source>
</evidence>
<dbReference type="InterPro" id="IPR038257">
    <property type="entry name" value="CRISPR-assoc_Cas3_HD_sf"/>
</dbReference>
<evidence type="ECO:0000256" key="1">
    <source>
        <dbReference type="ARBA" id="ARBA00006847"/>
    </source>
</evidence>
<organism evidence="14 15">
    <name type="scientific">Scytonema hofmannii PCC 7110</name>
    <dbReference type="NCBI Taxonomy" id="128403"/>
    <lineage>
        <taxon>Bacteria</taxon>
        <taxon>Bacillati</taxon>
        <taxon>Cyanobacteriota</taxon>
        <taxon>Cyanophyceae</taxon>
        <taxon>Nostocales</taxon>
        <taxon>Scytonemataceae</taxon>
        <taxon>Scytonema</taxon>
    </lineage>
</organism>
<dbReference type="NCBIfam" id="TIGR01587">
    <property type="entry name" value="cas3_core"/>
    <property type="match status" value="1"/>
</dbReference>
<dbReference type="InterPro" id="IPR006474">
    <property type="entry name" value="Helicase_Cas3_CRISPR-ass_core"/>
</dbReference>
<feature type="domain" description="Helicase ATP-binding" evidence="11">
    <location>
        <begin position="22"/>
        <end position="217"/>
    </location>
</feature>
<dbReference type="InterPro" id="IPR011545">
    <property type="entry name" value="DEAD/DEAH_box_helicase_dom"/>
</dbReference>
<dbReference type="PROSITE" id="PS51192">
    <property type="entry name" value="HELICASE_ATP_BIND_1"/>
    <property type="match status" value="1"/>
</dbReference>
<evidence type="ECO:0000313" key="15">
    <source>
        <dbReference type="Proteomes" id="UP000076925"/>
    </source>
</evidence>
<evidence type="ECO:0000256" key="6">
    <source>
        <dbReference type="ARBA" id="ARBA00022801"/>
    </source>
</evidence>
<evidence type="ECO:0000256" key="10">
    <source>
        <dbReference type="ARBA" id="ARBA00038437"/>
    </source>
</evidence>
<evidence type="ECO:0000259" key="12">
    <source>
        <dbReference type="PROSITE" id="PS51194"/>
    </source>
</evidence>
<dbReference type="GO" id="GO:0005524">
    <property type="term" value="F:ATP binding"/>
    <property type="evidence" value="ECO:0007669"/>
    <property type="project" value="UniProtKB-KW"/>
</dbReference>
<dbReference type="GO" id="GO:0003676">
    <property type="term" value="F:nucleic acid binding"/>
    <property type="evidence" value="ECO:0007669"/>
    <property type="project" value="InterPro"/>
</dbReference>
<comment type="similarity">
    <text evidence="1">In the N-terminal section; belongs to the CRISPR-associated nuclease Cas3-HD family.</text>
</comment>
<dbReference type="GO" id="GO:0046872">
    <property type="term" value="F:metal ion binding"/>
    <property type="evidence" value="ECO:0007669"/>
    <property type="project" value="UniProtKB-KW"/>
</dbReference>
<dbReference type="RefSeq" id="WP_017745802.1">
    <property type="nucleotide sequence ID" value="NZ_KQ976354.1"/>
</dbReference>
<evidence type="ECO:0000256" key="2">
    <source>
        <dbReference type="ARBA" id="ARBA00009046"/>
    </source>
</evidence>
<evidence type="ECO:0008006" key="16">
    <source>
        <dbReference type="Google" id="ProtNLM"/>
    </source>
</evidence>
<dbReference type="GO" id="GO:0005829">
    <property type="term" value="C:cytosol"/>
    <property type="evidence" value="ECO:0007669"/>
    <property type="project" value="TreeGrafter"/>
</dbReference>
<accession>A0A139X1N1</accession>
<dbReference type="Proteomes" id="UP000076925">
    <property type="component" value="Unassembled WGS sequence"/>
</dbReference>
<dbReference type="Gene3D" id="1.10.3210.30">
    <property type="match status" value="1"/>
</dbReference>
<dbReference type="InterPro" id="IPR006483">
    <property type="entry name" value="CRISPR-assoc_Cas3_HD"/>
</dbReference>
<evidence type="ECO:0000256" key="4">
    <source>
        <dbReference type="ARBA" id="ARBA00022723"/>
    </source>
</evidence>
<dbReference type="InterPro" id="IPR054712">
    <property type="entry name" value="Cas3-like_dom"/>
</dbReference>
<dbReference type="AlphaFoldDB" id="A0A139X1N1"/>
<evidence type="ECO:0000259" key="13">
    <source>
        <dbReference type="PROSITE" id="PS51643"/>
    </source>
</evidence>
<keyword evidence="3" id="KW-0540">Nuclease</keyword>
<dbReference type="PROSITE" id="PS51643">
    <property type="entry name" value="HD_CAS3"/>
    <property type="match status" value="1"/>
</dbReference>
<keyword evidence="15" id="KW-1185">Reference proteome</keyword>
<keyword evidence="4" id="KW-0479">Metal-binding</keyword>
<dbReference type="PROSITE" id="PS51194">
    <property type="entry name" value="HELICASE_CTER"/>
    <property type="match status" value="1"/>
</dbReference>
<dbReference type="InterPro" id="IPR001650">
    <property type="entry name" value="Helicase_C-like"/>
</dbReference>
<proteinExistence type="inferred from homology"/>